<sequence length="221" mass="24530">MWPFMIPGMLMLVVLAACTQVPEQAEEEVRLRGHAFRTEAGVVFEACEADSSRPLRDVTRTERLEGLMSDLGQGGTDRIFVDILAKEQDEGLEIVSLEHAAHETAGCAEDQDFLWKAGGNEPFWSFRVGLSETRVSRVAAEIEEWTFATPSPQVEGRLWRYSPGQLDGQEIVLELRRNPCRDSMAGHFFAYSAVLRIGEERLTGCARAGADMTDPGPDTQP</sequence>
<dbReference type="EMBL" id="JBHSCW010000002">
    <property type="protein sequence ID" value="MFC4350801.1"/>
    <property type="molecule type" value="Genomic_DNA"/>
</dbReference>
<dbReference type="RefSeq" id="WP_382421140.1">
    <property type="nucleotide sequence ID" value="NZ_JBHSCW010000002.1"/>
</dbReference>
<reference evidence="2" key="1">
    <citation type="journal article" date="2019" name="Int. J. Syst. Evol. Microbiol.">
        <title>The Global Catalogue of Microorganisms (GCM) 10K type strain sequencing project: providing services to taxonomists for standard genome sequencing and annotation.</title>
        <authorList>
            <consortium name="The Broad Institute Genomics Platform"/>
            <consortium name="The Broad Institute Genome Sequencing Center for Infectious Disease"/>
            <person name="Wu L."/>
            <person name="Ma J."/>
        </authorList>
    </citation>
    <scope>NUCLEOTIDE SEQUENCE [LARGE SCALE GENOMIC DNA]</scope>
    <source>
        <strain evidence="2">CECT 8472</strain>
    </source>
</reference>
<evidence type="ECO:0000313" key="1">
    <source>
        <dbReference type="EMBL" id="MFC4350801.1"/>
    </source>
</evidence>
<evidence type="ECO:0008006" key="3">
    <source>
        <dbReference type="Google" id="ProtNLM"/>
    </source>
</evidence>
<organism evidence="1 2">
    <name type="scientific">Fodinicurvata halophila</name>
    <dbReference type="NCBI Taxonomy" id="1419723"/>
    <lineage>
        <taxon>Bacteria</taxon>
        <taxon>Pseudomonadati</taxon>
        <taxon>Pseudomonadota</taxon>
        <taxon>Alphaproteobacteria</taxon>
        <taxon>Rhodospirillales</taxon>
        <taxon>Rhodovibrionaceae</taxon>
        <taxon>Fodinicurvata</taxon>
    </lineage>
</organism>
<accession>A0ABV8UIY6</accession>
<keyword evidence="2" id="KW-1185">Reference proteome</keyword>
<comment type="caution">
    <text evidence="1">The sequence shown here is derived from an EMBL/GenBank/DDBJ whole genome shotgun (WGS) entry which is preliminary data.</text>
</comment>
<name>A0ABV8UIY6_9PROT</name>
<protein>
    <recommendedName>
        <fullName evidence="3">Lipoprotein</fullName>
    </recommendedName>
</protein>
<proteinExistence type="predicted"/>
<gene>
    <name evidence="1" type="ORF">ACFOW6_04505</name>
</gene>
<evidence type="ECO:0000313" key="2">
    <source>
        <dbReference type="Proteomes" id="UP001595799"/>
    </source>
</evidence>
<dbReference type="Proteomes" id="UP001595799">
    <property type="component" value="Unassembled WGS sequence"/>
</dbReference>